<dbReference type="RefSeq" id="WP_304561533.1">
    <property type="nucleotide sequence ID" value="NZ_JAUQSZ010000008.1"/>
</dbReference>
<keyword evidence="1" id="KW-0732">Signal</keyword>
<reference evidence="3" key="1">
    <citation type="submission" date="2023-07" db="EMBL/GenBank/DDBJ databases">
        <authorList>
            <person name="Kim M.K."/>
        </authorList>
    </citation>
    <scope>NUCLEOTIDE SEQUENCE</scope>
    <source>
        <strain evidence="3">CA1-15</strain>
    </source>
</reference>
<proteinExistence type="predicted"/>
<dbReference type="Gene3D" id="1.10.40.110">
    <property type="match status" value="1"/>
</dbReference>
<evidence type="ECO:0000259" key="2">
    <source>
        <dbReference type="Pfam" id="PF13462"/>
    </source>
</evidence>
<dbReference type="Pfam" id="PF13462">
    <property type="entry name" value="Thioredoxin_4"/>
    <property type="match status" value="1"/>
</dbReference>
<evidence type="ECO:0000313" key="4">
    <source>
        <dbReference type="Proteomes" id="UP001176468"/>
    </source>
</evidence>
<keyword evidence="4" id="KW-1185">Reference proteome</keyword>
<evidence type="ECO:0000256" key="1">
    <source>
        <dbReference type="SAM" id="SignalP"/>
    </source>
</evidence>
<dbReference type="SUPFAM" id="SSF52833">
    <property type="entry name" value="Thioredoxin-like"/>
    <property type="match status" value="1"/>
</dbReference>
<feature type="chain" id="PRO_5045211675" evidence="1">
    <location>
        <begin position="22"/>
        <end position="238"/>
    </location>
</feature>
<sequence>MRVRTVLAMLALGLLAASAQAAPPKKAPARKVATDWTRTVVATPEGGYRMGNPAAPLKLVEYGSRTCPHCALFDREGLPALKAKYIAKGQVSYEFRDFPIHNALDLGPILLGRCVPARFFFPILGEMMAKQQSLLERPAIPEDEAKKLDGATPNQIAAYLARYYGYVDLMKARGLPEAKALACLSDKVALTAAAKRAGDAAQQFEVRSTPTFILNGKKVADTASWEPLEAALKAAGAK</sequence>
<comment type="caution">
    <text evidence="3">The sequence shown here is derived from an EMBL/GenBank/DDBJ whole genome shotgun (WGS) entry which is preliminary data.</text>
</comment>
<dbReference type="Proteomes" id="UP001176468">
    <property type="component" value="Unassembled WGS sequence"/>
</dbReference>
<name>A0ABT8ZZQ9_9SPHN</name>
<feature type="signal peptide" evidence="1">
    <location>
        <begin position="1"/>
        <end position="21"/>
    </location>
</feature>
<protein>
    <submittedName>
        <fullName evidence="3">Thioredoxin domain-containing protein</fullName>
    </submittedName>
</protein>
<dbReference type="EMBL" id="JAUQSZ010000008">
    <property type="protein sequence ID" value="MDO7843072.1"/>
    <property type="molecule type" value="Genomic_DNA"/>
</dbReference>
<dbReference type="InterPro" id="IPR036249">
    <property type="entry name" value="Thioredoxin-like_sf"/>
</dbReference>
<dbReference type="CDD" id="cd02972">
    <property type="entry name" value="DsbA_family"/>
    <property type="match status" value="1"/>
</dbReference>
<dbReference type="InterPro" id="IPR012336">
    <property type="entry name" value="Thioredoxin-like_fold"/>
</dbReference>
<organism evidence="3 4">
    <name type="scientific">Sphingomonas immobilis</name>
    <dbReference type="NCBI Taxonomy" id="3063997"/>
    <lineage>
        <taxon>Bacteria</taxon>
        <taxon>Pseudomonadati</taxon>
        <taxon>Pseudomonadota</taxon>
        <taxon>Alphaproteobacteria</taxon>
        <taxon>Sphingomonadales</taxon>
        <taxon>Sphingomonadaceae</taxon>
        <taxon>Sphingomonas</taxon>
    </lineage>
</organism>
<accession>A0ABT8ZZQ9</accession>
<feature type="domain" description="Thioredoxin-like fold" evidence="2">
    <location>
        <begin position="46"/>
        <end position="233"/>
    </location>
</feature>
<evidence type="ECO:0000313" key="3">
    <source>
        <dbReference type="EMBL" id="MDO7843072.1"/>
    </source>
</evidence>
<dbReference type="Gene3D" id="3.40.30.10">
    <property type="entry name" value="Glutaredoxin"/>
    <property type="match status" value="1"/>
</dbReference>
<gene>
    <name evidence="3" type="ORF">Q5H94_12125</name>
</gene>